<reference evidence="2 3" key="1">
    <citation type="submission" date="2018-06" db="EMBL/GenBank/DDBJ databases">
        <title>Thermoflavimicrobium daqus sp. nov., a thermophilic microbe isolated from Moutai-flavour Daqu.</title>
        <authorList>
            <person name="Wang X."/>
            <person name="Zhou H."/>
        </authorList>
    </citation>
    <scope>NUCLEOTIDE SEQUENCE [LARGE SCALE GENOMIC DNA]</scope>
    <source>
        <strain evidence="2 3">FBKL4.011</strain>
    </source>
</reference>
<feature type="signal peptide" evidence="1">
    <location>
        <begin position="1"/>
        <end position="20"/>
    </location>
</feature>
<comment type="caution">
    <text evidence="2">The sequence shown here is derived from an EMBL/GenBank/DDBJ whole genome shotgun (WGS) entry which is preliminary data.</text>
</comment>
<name>A0A364K0T7_9BACL</name>
<evidence type="ECO:0000313" key="3">
    <source>
        <dbReference type="Proteomes" id="UP000251213"/>
    </source>
</evidence>
<sequence>MVVSTIALTFLLGLNGEAFAARHGVHLSGSGPVYTGWFSPGSRTVTVSVETHNNLNVGFDLFDNHGNAIANGTIKDKGKRVVKASTHRGNSYRLRLRCQEPRWNMTKCRAYGEVSW</sequence>
<protein>
    <submittedName>
        <fullName evidence="2">Uncharacterized protein</fullName>
    </submittedName>
</protein>
<feature type="chain" id="PRO_5016899463" evidence="1">
    <location>
        <begin position="21"/>
        <end position="116"/>
    </location>
</feature>
<dbReference type="Proteomes" id="UP000251213">
    <property type="component" value="Unassembled WGS sequence"/>
</dbReference>
<dbReference type="AlphaFoldDB" id="A0A364K0T7"/>
<reference evidence="2 3" key="2">
    <citation type="submission" date="2018-06" db="EMBL/GenBank/DDBJ databases">
        <authorList>
            <person name="Zhirakovskaya E."/>
        </authorList>
    </citation>
    <scope>NUCLEOTIDE SEQUENCE [LARGE SCALE GENOMIC DNA]</scope>
    <source>
        <strain evidence="2 3">FBKL4.011</strain>
    </source>
</reference>
<accession>A0A364K0T7</accession>
<keyword evidence="1" id="KW-0732">Signal</keyword>
<proteinExistence type="predicted"/>
<dbReference type="EMBL" id="QJKK01000018">
    <property type="protein sequence ID" value="RAL21310.1"/>
    <property type="molecule type" value="Genomic_DNA"/>
</dbReference>
<evidence type="ECO:0000313" key="2">
    <source>
        <dbReference type="EMBL" id="RAL21310.1"/>
    </source>
</evidence>
<keyword evidence="3" id="KW-1185">Reference proteome</keyword>
<evidence type="ECO:0000256" key="1">
    <source>
        <dbReference type="SAM" id="SignalP"/>
    </source>
</evidence>
<gene>
    <name evidence="2" type="ORF">DL897_16865</name>
</gene>
<organism evidence="2 3">
    <name type="scientific">Thermoflavimicrobium daqui</name>
    <dbReference type="NCBI Taxonomy" id="2137476"/>
    <lineage>
        <taxon>Bacteria</taxon>
        <taxon>Bacillati</taxon>
        <taxon>Bacillota</taxon>
        <taxon>Bacilli</taxon>
        <taxon>Bacillales</taxon>
        <taxon>Thermoactinomycetaceae</taxon>
        <taxon>Thermoflavimicrobium</taxon>
    </lineage>
</organism>